<organism evidence="2 3">
    <name type="scientific">Spironucleus salmonicida</name>
    <dbReference type="NCBI Taxonomy" id="348837"/>
    <lineage>
        <taxon>Eukaryota</taxon>
        <taxon>Metamonada</taxon>
        <taxon>Diplomonadida</taxon>
        <taxon>Hexamitidae</taxon>
        <taxon>Hexamitinae</taxon>
        <taxon>Spironucleus</taxon>
    </lineage>
</organism>
<dbReference type="AlphaFoldDB" id="A0A9P8S142"/>
<keyword evidence="1" id="KW-0472">Membrane</keyword>
<gene>
    <name evidence="2" type="ORF">SS50377_22154</name>
</gene>
<dbReference type="RefSeq" id="XP_067767363.1">
    <property type="nucleotide sequence ID" value="XM_067906046.1"/>
</dbReference>
<proteinExistence type="predicted"/>
<keyword evidence="1" id="KW-0812">Transmembrane</keyword>
<dbReference type="Proteomes" id="UP000018208">
    <property type="component" value="Unassembled WGS sequence"/>
</dbReference>
<protein>
    <recommendedName>
        <fullName evidence="4">Transmembrane protein</fullName>
    </recommendedName>
</protein>
<comment type="caution">
    <text evidence="2">The sequence shown here is derived from an EMBL/GenBank/DDBJ whole genome shotgun (WGS) entry which is preliminary data.</text>
</comment>
<dbReference type="EMBL" id="AUWU02000002">
    <property type="protein sequence ID" value="KAH0576590.1"/>
    <property type="molecule type" value="Genomic_DNA"/>
</dbReference>
<reference evidence="2 3" key="1">
    <citation type="journal article" date="2014" name="PLoS Genet.">
        <title>The Genome of Spironucleus salmonicida Highlights a Fish Pathogen Adapted to Fluctuating Environments.</title>
        <authorList>
            <person name="Xu F."/>
            <person name="Jerlstrom-Hultqvist J."/>
            <person name="Einarsson E."/>
            <person name="Astvaldsson A."/>
            <person name="Svard S.G."/>
            <person name="Andersson J.O."/>
        </authorList>
    </citation>
    <scope>NUCLEOTIDE SEQUENCE [LARGE SCALE GENOMIC DNA]</scope>
    <source>
        <strain evidence="2 3">ATCC 50377</strain>
    </source>
</reference>
<dbReference type="KEGG" id="ssao:94296177"/>
<evidence type="ECO:0000313" key="3">
    <source>
        <dbReference type="Proteomes" id="UP000018208"/>
    </source>
</evidence>
<dbReference type="GeneID" id="94296177"/>
<feature type="transmembrane region" description="Helical" evidence="1">
    <location>
        <begin position="54"/>
        <end position="75"/>
    </location>
</feature>
<keyword evidence="3" id="KW-1185">Reference proteome</keyword>
<evidence type="ECO:0000313" key="2">
    <source>
        <dbReference type="EMBL" id="KAH0576590.1"/>
    </source>
</evidence>
<accession>A0A9P8S142</accession>
<sequence>MDLPYLLRKIVNKISKTEQFSIFLSLTLRQMINPARPDMKIDYQILMLKINRHIAVTIAAVSAPSIFISALNLSLDTNQKIKYVTVEAINDIKQSLQIVVYFIIGSIEHRNIIQQQEIFYIYFLTRKEGIIEVAIKIQSIKMS</sequence>
<name>A0A9P8S142_9EUKA</name>
<evidence type="ECO:0000256" key="1">
    <source>
        <dbReference type="SAM" id="Phobius"/>
    </source>
</evidence>
<evidence type="ECO:0008006" key="4">
    <source>
        <dbReference type="Google" id="ProtNLM"/>
    </source>
</evidence>
<keyword evidence="1" id="KW-1133">Transmembrane helix</keyword>